<dbReference type="GO" id="GO:0004402">
    <property type="term" value="F:histone acetyltransferase activity"/>
    <property type="evidence" value="ECO:0007669"/>
    <property type="project" value="InterPro"/>
</dbReference>
<dbReference type="RefSeq" id="XP_005843552.1">
    <property type="nucleotide sequence ID" value="XM_005843490.1"/>
</dbReference>
<feature type="region of interest" description="Disordered" evidence="5">
    <location>
        <begin position="230"/>
        <end position="266"/>
    </location>
</feature>
<feature type="compositionally biased region" description="Acidic residues" evidence="5">
    <location>
        <begin position="406"/>
        <end position="436"/>
    </location>
</feature>
<reference evidence="7 8" key="1">
    <citation type="journal article" date="2010" name="Plant Cell">
        <title>The Chlorella variabilis NC64A genome reveals adaptation to photosymbiosis, coevolution with viruses, and cryptic sex.</title>
        <authorList>
            <person name="Blanc G."/>
            <person name="Duncan G."/>
            <person name="Agarkova I."/>
            <person name="Borodovsky M."/>
            <person name="Gurnon J."/>
            <person name="Kuo A."/>
            <person name="Lindquist E."/>
            <person name="Lucas S."/>
            <person name="Pangilinan J."/>
            <person name="Polle J."/>
            <person name="Salamov A."/>
            <person name="Terry A."/>
            <person name="Yamada T."/>
            <person name="Dunigan D.D."/>
            <person name="Grigoriev I.V."/>
            <person name="Claverie J.M."/>
            <person name="Van Etten J.L."/>
        </authorList>
    </citation>
    <scope>NUCLEOTIDE SEQUENCE [LARGE SCALE GENOMIC DNA]</scope>
    <source>
        <strain evidence="7 8">NC64A</strain>
    </source>
</reference>
<evidence type="ECO:0000256" key="5">
    <source>
        <dbReference type="SAM" id="MobiDB-lite"/>
    </source>
</evidence>
<gene>
    <name evidence="7" type="ORF">CHLNCDRAFT_140182</name>
</gene>
<dbReference type="PROSITE" id="PS50014">
    <property type="entry name" value="BROMODOMAIN_2"/>
    <property type="match status" value="1"/>
</dbReference>
<dbReference type="SUPFAM" id="SSF47370">
    <property type="entry name" value="Bromodomain"/>
    <property type="match status" value="1"/>
</dbReference>
<feature type="domain" description="Bromo" evidence="6">
    <location>
        <begin position="464"/>
        <end position="546"/>
    </location>
</feature>
<comment type="subcellular location">
    <subcellularLocation>
        <location evidence="1">Nucleus</location>
    </subcellularLocation>
</comment>
<dbReference type="SMART" id="SM00297">
    <property type="entry name" value="BROMO"/>
    <property type="match status" value="1"/>
</dbReference>
<dbReference type="GO" id="GO:0005669">
    <property type="term" value="C:transcription factor TFIID complex"/>
    <property type="evidence" value="ECO:0007669"/>
    <property type="project" value="InterPro"/>
</dbReference>
<dbReference type="PANTHER" id="PTHR13900">
    <property type="entry name" value="TRANSCRIPTION INITIATION FACTOR TFIID"/>
    <property type="match status" value="1"/>
</dbReference>
<feature type="region of interest" description="Disordered" evidence="5">
    <location>
        <begin position="281"/>
        <end position="315"/>
    </location>
</feature>
<keyword evidence="8" id="KW-1185">Reference proteome</keyword>
<dbReference type="InParanoid" id="E1ZRQ3"/>
<dbReference type="AlphaFoldDB" id="E1ZRQ3"/>
<evidence type="ECO:0000256" key="3">
    <source>
        <dbReference type="ARBA" id="ARBA00023242"/>
    </source>
</evidence>
<dbReference type="GO" id="GO:0051123">
    <property type="term" value="P:RNA polymerase II preinitiation complex assembly"/>
    <property type="evidence" value="ECO:0007669"/>
    <property type="project" value="TreeGrafter"/>
</dbReference>
<dbReference type="KEGG" id="cvr:CHLNCDRAFT_140182"/>
<dbReference type="InterPro" id="IPR001487">
    <property type="entry name" value="Bromodomain"/>
</dbReference>
<organism evidence="8">
    <name type="scientific">Chlorella variabilis</name>
    <name type="common">Green alga</name>
    <dbReference type="NCBI Taxonomy" id="554065"/>
    <lineage>
        <taxon>Eukaryota</taxon>
        <taxon>Viridiplantae</taxon>
        <taxon>Chlorophyta</taxon>
        <taxon>core chlorophytes</taxon>
        <taxon>Trebouxiophyceae</taxon>
        <taxon>Chlorellales</taxon>
        <taxon>Chlorellaceae</taxon>
        <taxon>Chlorella clade</taxon>
        <taxon>Chlorella</taxon>
    </lineage>
</organism>
<dbReference type="InterPro" id="IPR022591">
    <property type="entry name" value="TAF1_HAT_dom"/>
</dbReference>
<evidence type="ECO:0000256" key="1">
    <source>
        <dbReference type="ARBA" id="ARBA00004123"/>
    </source>
</evidence>
<evidence type="ECO:0000259" key="6">
    <source>
        <dbReference type="PROSITE" id="PS50014"/>
    </source>
</evidence>
<dbReference type="STRING" id="554065.E1ZRQ3"/>
<evidence type="ECO:0000256" key="4">
    <source>
        <dbReference type="PROSITE-ProRule" id="PRU00035"/>
    </source>
</evidence>
<dbReference type="Pfam" id="PF00439">
    <property type="entry name" value="Bromodomain"/>
    <property type="match status" value="1"/>
</dbReference>
<dbReference type="OrthoDB" id="21449at2759"/>
<dbReference type="InterPro" id="IPR036427">
    <property type="entry name" value="Bromodomain-like_sf"/>
</dbReference>
<dbReference type="eggNOG" id="KOG0008">
    <property type="taxonomic scope" value="Eukaryota"/>
</dbReference>
<dbReference type="PANTHER" id="PTHR13900:SF0">
    <property type="entry name" value="TRANSCRIPTION INITIATION FACTOR TFIID SUBUNIT 1"/>
    <property type="match status" value="1"/>
</dbReference>
<name>E1ZRQ3_CHLVA</name>
<evidence type="ECO:0000313" key="7">
    <source>
        <dbReference type="EMBL" id="EFN51450.1"/>
    </source>
</evidence>
<dbReference type="GeneID" id="17350921"/>
<evidence type="ECO:0000256" key="2">
    <source>
        <dbReference type="ARBA" id="ARBA00023117"/>
    </source>
</evidence>
<dbReference type="GO" id="GO:0016251">
    <property type="term" value="F:RNA polymerase II general transcription initiation factor activity"/>
    <property type="evidence" value="ECO:0007669"/>
    <property type="project" value="InterPro"/>
</dbReference>
<dbReference type="InterPro" id="IPR040240">
    <property type="entry name" value="TAF1"/>
</dbReference>
<dbReference type="Proteomes" id="UP000008141">
    <property type="component" value="Unassembled WGS sequence"/>
</dbReference>
<dbReference type="GO" id="GO:0017025">
    <property type="term" value="F:TBP-class protein binding"/>
    <property type="evidence" value="ECO:0007669"/>
    <property type="project" value="InterPro"/>
</dbReference>
<dbReference type="CDD" id="cd04369">
    <property type="entry name" value="Bromodomain"/>
    <property type="match status" value="1"/>
</dbReference>
<proteinExistence type="predicted"/>
<accession>E1ZRQ3</accession>
<sequence length="585" mass="63935">MQVRELSGTVMPVGDTEIFSLKDAARPPSEAELRKKLTPEEACTLEACYVAAFRMKQRGLVMHEKLDKAASAPWTLTDAFVTHFREGKAQLQLAGAADPTGRGFGYSFVRDVRHKHANADDVTKQMAKRQAGKVQGTDADLRRMTTAQAKERLRGYGMTEEEIQGLGRWTMIDMAIKFVRHQKTTMIELQRRAAEKAQQILEKQMAVLNNSAGEDLGDQDALEAELEQELAAAEEAAEAEGGGATSRPTPQSKKGKREGTPTADDEQRMMQQMRAEGLMDAAAGAGATDAGTAAAAPSWTPGPGGAGGPAPKEGFGTKRIRREVFLKAADGSWQKSHEIVYMGRDRPGQLHSLYQASADRRSFGSAMLPPGAEAWGAAEAALVLLRADVEQAAGDAVARRQPRSDFEDEFEDEFEEEEEELSDEDEEMFEEEDPGTSDEGATPQRQLGTVGRQLGAILSAIVQQLRNTKMPFGYPQKMTKVYELVYGKVPSNKHAPDYHAFVPKSSVIILPEVQKKAKAGRYLSLEQFRADLQQLYNNAVAYNSPGIGGAYGDPYFIELAAKLLEDAEGLIARHLGEIQAVEVRS</sequence>
<dbReference type="Gene3D" id="1.20.920.10">
    <property type="entry name" value="Bromodomain-like"/>
    <property type="match status" value="1"/>
</dbReference>
<dbReference type="EMBL" id="GL433863">
    <property type="protein sequence ID" value="EFN51450.1"/>
    <property type="molecule type" value="Genomic_DNA"/>
</dbReference>
<feature type="region of interest" description="Disordered" evidence="5">
    <location>
        <begin position="395"/>
        <end position="444"/>
    </location>
</feature>
<dbReference type="Pfam" id="PF12157">
    <property type="entry name" value="DUF3591"/>
    <property type="match status" value="1"/>
</dbReference>
<protein>
    <recommendedName>
        <fullName evidence="6">Bromo domain-containing protein</fullName>
    </recommendedName>
</protein>
<evidence type="ECO:0000313" key="8">
    <source>
        <dbReference type="Proteomes" id="UP000008141"/>
    </source>
</evidence>
<feature type="compositionally biased region" description="Low complexity" evidence="5">
    <location>
        <begin position="281"/>
        <end position="301"/>
    </location>
</feature>
<keyword evidence="2 4" id="KW-0103">Bromodomain</keyword>
<keyword evidence="3" id="KW-0539">Nucleus</keyword>